<name>A0A6G1LFG8_9PEZI</name>
<protein>
    <submittedName>
        <fullName evidence="1">Uncharacterized protein</fullName>
    </submittedName>
</protein>
<evidence type="ECO:0000313" key="2">
    <source>
        <dbReference type="Proteomes" id="UP000799436"/>
    </source>
</evidence>
<dbReference type="Proteomes" id="UP000799436">
    <property type="component" value="Unassembled WGS sequence"/>
</dbReference>
<proteinExistence type="predicted"/>
<dbReference type="AlphaFoldDB" id="A0A6G1LFG8"/>
<gene>
    <name evidence="1" type="ORF">EJ03DRAFT_22028</name>
</gene>
<evidence type="ECO:0000313" key="1">
    <source>
        <dbReference type="EMBL" id="KAF2771693.1"/>
    </source>
</evidence>
<dbReference type="EMBL" id="ML995818">
    <property type="protein sequence ID" value="KAF2771693.1"/>
    <property type="molecule type" value="Genomic_DNA"/>
</dbReference>
<accession>A0A6G1LFG8</accession>
<reference evidence="1" key="1">
    <citation type="journal article" date="2020" name="Stud. Mycol.">
        <title>101 Dothideomycetes genomes: a test case for predicting lifestyles and emergence of pathogens.</title>
        <authorList>
            <person name="Haridas S."/>
            <person name="Albert R."/>
            <person name="Binder M."/>
            <person name="Bloem J."/>
            <person name="Labutti K."/>
            <person name="Salamov A."/>
            <person name="Andreopoulos B."/>
            <person name="Baker S."/>
            <person name="Barry K."/>
            <person name="Bills G."/>
            <person name="Bluhm B."/>
            <person name="Cannon C."/>
            <person name="Castanera R."/>
            <person name="Culley D."/>
            <person name="Daum C."/>
            <person name="Ezra D."/>
            <person name="Gonzalez J."/>
            <person name="Henrissat B."/>
            <person name="Kuo A."/>
            <person name="Liang C."/>
            <person name="Lipzen A."/>
            <person name="Lutzoni F."/>
            <person name="Magnuson J."/>
            <person name="Mondo S."/>
            <person name="Nolan M."/>
            <person name="Ohm R."/>
            <person name="Pangilinan J."/>
            <person name="Park H.-J."/>
            <person name="Ramirez L."/>
            <person name="Alfaro M."/>
            <person name="Sun H."/>
            <person name="Tritt A."/>
            <person name="Yoshinaga Y."/>
            <person name="Zwiers L.-H."/>
            <person name="Turgeon B."/>
            <person name="Goodwin S."/>
            <person name="Spatafora J."/>
            <person name="Crous P."/>
            <person name="Grigoriev I."/>
        </authorList>
    </citation>
    <scope>NUCLEOTIDE SEQUENCE</scope>
    <source>
        <strain evidence="1">CBS 116005</strain>
    </source>
</reference>
<sequence>MLVVEVSSYKSANGSPATLYCSWVSQHKRLVSYSLHGCVPTYRVSRHSRSSSSRRRSRNELVLGGGMQAGGVMWRQKQKSAEDRKDRYMRELPMPNINSKRRKRAYPSPSGVELVLSAHFLLSGAGSSIINKTKHALSNHPPRFSSGHFSVQRGVMISRSTCPSSGPNRIMCSMWKKSNRLVV</sequence>
<organism evidence="1 2">
    <name type="scientific">Teratosphaeria nubilosa</name>
    <dbReference type="NCBI Taxonomy" id="161662"/>
    <lineage>
        <taxon>Eukaryota</taxon>
        <taxon>Fungi</taxon>
        <taxon>Dikarya</taxon>
        <taxon>Ascomycota</taxon>
        <taxon>Pezizomycotina</taxon>
        <taxon>Dothideomycetes</taxon>
        <taxon>Dothideomycetidae</taxon>
        <taxon>Mycosphaerellales</taxon>
        <taxon>Teratosphaeriaceae</taxon>
        <taxon>Teratosphaeria</taxon>
    </lineage>
</organism>
<keyword evidence="2" id="KW-1185">Reference proteome</keyword>